<gene>
    <name evidence="1" type="ORF">EA655_11850</name>
</gene>
<dbReference type="OrthoDB" id="7584185at2"/>
<name>A0A4Q8M545_9GAMM</name>
<sequence length="124" mass="13764">MNHNNSYLLPNFYFILALLCLASCKRDVSEAPHLSLSDVASIEAHLGPLPEGGPIEKYVRYYSGRFEDGEYVVTGVFLREGPSGIRLVSYDKLPVVFDGGCSVVTLKYELNTRVVKYIRCNGVA</sequence>
<dbReference type="Proteomes" id="UP000294164">
    <property type="component" value="Unassembled WGS sequence"/>
</dbReference>
<reference evidence="1 2" key="1">
    <citation type="submission" date="2019-02" db="EMBL/GenBank/DDBJ databases">
        <title>WGS of Pseudoxanthomonas species novum from clinical isolates.</title>
        <authorList>
            <person name="Bernier A.-M."/>
            <person name="Bernard K."/>
            <person name="Vachon A."/>
        </authorList>
    </citation>
    <scope>NUCLEOTIDE SEQUENCE [LARGE SCALE GENOMIC DNA]</scope>
    <source>
        <strain evidence="1 2">NML130969</strain>
    </source>
</reference>
<dbReference type="EMBL" id="SHMG01000006">
    <property type="protein sequence ID" value="TAA41624.1"/>
    <property type="molecule type" value="Genomic_DNA"/>
</dbReference>
<proteinExistence type="predicted"/>
<evidence type="ECO:0000313" key="1">
    <source>
        <dbReference type="EMBL" id="TAA41624.1"/>
    </source>
</evidence>
<comment type="caution">
    <text evidence="1">The sequence shown here is derived from an EMBL/GenBank/DDBJ whole genome shotgun (WGS) entry which is preliminary data.</text>
</comment>
<evidence type="ECO:0000313" key="2">
    <source>
        <dbReference type="Proteomes" id="UP000294164"/>
    </source>
</evidence>
<dbReference type="AlphaFoldDB" id="A0A4Q8M545"/>
<dbReference type="RefSeq" id="WP_130534773.1">
    <property type="nucleotide sequence ID" value="NZ_SHMG01000006.1"/>
</dbReference>
<accession>A0A4Q8M545</accession>
<protein>
    <submittedName>
        <fullName evidence="1">Uncharacterized protein</fullName>
    </submittedName>
</protein>
<organism evidence="1 2">
    <name type="scientific">Pseudoxanthomonas winnipegensis</name>
    <dbReference type="NCBI Taxonomy" id="2480810"/>
    <lineage>
        <taxon>Bacteria</taxon>
        <taxon>Pseudomonadati</taxon>
        <taxon>Pseudomonadota</taxon>
        <taxon>Gammaproteobacteria</taxon>
        <taxon>Lysobacterales</taxon>
        <taxon>Lysobacteraceae</taxon>
        <taxon>Pseudoxanthomonas</taxon>
    </lineage>
</organism>